<evidence type="ECO:0000313" key="2">
    <source>
        <dbReference type="EMBL" id="SOE58263.1"/>
    </source>
</evidence>
<dbReference type="Pfam" id="PF17844">
    <property type="entry name" value="SCP_3"/>
    <property type="match status" value="1"/>
</dbReference>
<dbReference type="InterPro" id="IPR041629">
    <property type="entry name" value="SCP_3"/>
</dbReference>
<accession>A0A2C8Z3U9</accession>
<evidence type="ECO:0000313" key="3">
    <source>
        <dbReference type="Proteomes" id="UP000219440"/>
    </source>
</evidence>
<proteinExistence type="predicted"/>
<evidence type="ECO:0000259" key="1">
    <source>
        <dbReference type="Pfam" id="PF17844"/>
    </source>
</evidence>
<dbReference type="AlphaFoldDB" id="A0A2C8Z3U9"/>
<organism evidence="2 3">
    <name type="scientific">Salinibacterium xinjiangense</name>
    <dbReference type="NCBI Taxonomy" id="386302"/>
    <lineage>
        <taxon>Bacteria</taxon>
        <taxon>Bacillati</taxon>
        <taxon>Actinomycetota</taxon>
        <taxon>Actinomycetes</taxon>
        <taxon>Micrococcales</taxon>
        <taxon>Microbacteriaceae</taxon>
        <taxon>Salinibacterium</taxon>
    </lineage>
</organism>
<keyword evidence="3" id="KW-1185">Reference proteome</keyword>
<dbReference type="Proteomes" id="UP000219440">
    <property type="component" value="Unassembled WGS sequence"/>
</dbReference>
<dbReference type="OrthoDB" id="8481083at2"/>
<gene>
    <name evidence="2" type="ORF">SAMN06296378_0745</name>
</gene>
<name>A0A2C8Z3U9_9MICO</name>
<feature type="domain" description="Bacterial SCP orthologue" evidence="1">
    <location>
        <begin position="25"/>
        <end position="116"/>
    </location>
</feature>
<dbReference type="Gene3D" id="3.30.1050.40">
    <property type="match status" value="1"/>
</dbReference>
<protein>
    <recommendedName>
        <fullName evidence="1">Bacterial SCP orthologue domain-containing protein</fullName>
    </recommendedName>
</protein>
<reference evidence="2 3" key="1">
    <citation type="submission" date="2017-09" db="EMBL/GenBank/DDBJ databases">
        <authorList>
            <person name="Ehlers B."/>
            <person name="Leendertz F.H."/>
        </authorList>
    </citation>
    <scope>NUCLEOTIDE SEQUENCE [LARGE SCALE GENOMIC DNA]</scope>
    <source>
        <strain evidence="2 3">CGMCC 1.05381</strain>
    </source>
</reference>
<dbReference type="EMBL" id="OCST01000002">
    <property type="protein sequence ID" value="SOE58263.1"/>
    <property type="molecule type" value="Genomic_DNA"/>
</dbReference>
<sequence>MPPKRIADDAGHSAVIAAMVDPAPRDSTATAVRYLLQLLADSAEGNTVEIRVPPFGAVQAIQGPRHTRGTPPNVVEMDAATWLALATGGLAWADAVRAGRVAASGQRADLSDYLPIAWRDGPAAPTAV</sequence>
<dbReference type="RefSeq" id="WP_097059926.1">
    <property type="nucleotide sequence ID" value="NZ_BMLC01000001.1"/>
</dbReference>